<comment type="similarity">
    <text evidence="1 8">Belongs to the peptidase S8 family.</text>
</comment>
<dbReference type="Gene3D" id="3.40.50.200">
    <property type="entry name" value="Peptidase S8/S53 domain"/>
    <property type="match status" value="2"/>
</dbReference>
<evidence type="ECO:0000256" key="4">
    <source>
        <dbReference type="ARBA" id="ARBA00022825"/>
    </source>
</evidence>
<dbReference type="PANTHER" id="PTHR43399:SF4">
    <property type="entry name" value="CELL WALL-ASSOCIATED PROTEASE"/>
    <property type="match status" value="1"/>
</dbReference>
<feature type="transmembrane region" description="Helical" evidence="9">
    <location>
        <begin position="38"/>
        <end position="55"/>
    </location>
</feature>
<keyword evidence="9" id="KW-0812">Transmembrane</keyword>
<keyword evidence="9" id="KW-1133">Transmembrane helix</keyword>
<evidence type="ECO:0000256" key="1">
    <source>
        <dbReference type="ARBA" id="ARBA00011073"/>
    </source>
</evidence>
<keyword evidence="12" id="KW-0496">Mitochondrion</keyword>
<dbReference type="PROSITE" id="PS51892">
    <property type="entry name" value="SUBTILASE"/>
    <property type="match status" value="1"/>
</dbReference>
<dbReference type="GO" id="GO:0004252">
    <property type="term" value="F:serine-type endopeptidase activity"/>
    <property type="evidence" value="ECO:0007669"/>
    <property type="project" value="UniProtKB-UniRule"/>
</dbReference>
<geneLocation type="mitochondrion" evidence="12"/>
<feature type="domain" description="EGF-like" evidence="10 11">
    <location>
        <begin position="861"/>
        <end position="872"/>
    </location>
</feature>
<dbReference type="EC" id="3.4.21.62" evidence="6"/>
<keyword evidence="3 8" id="KW-0378">Hydrolase</keyword>
<dbReference type="PRINTS" id="PR00723">
    <property type="entry name" value="SUBTILISIN"/>
</dbReference>
<dbReference type="PROSITE" id="PS01186">
    <property type="entry name" value="EGF_2"/>
    <property type="match status" value="1"/>
</dbReference>
<reference evidence="12 13" key="1">
    <citation type="submission" date="2018-03" db="EMBL/GenBank/DDBJ databases">
        <authorList>
            <person name="Fogelqvist J."/>
        </authorList>
    </citation>
    <scope>NUCLEOTIDE SEQUENCE [LARGE SCALE GENOMIC DNA]</scope>
</reference>
<dbReference type="Pfam" id="PF00082">
    <property type="entry name" value="Peptidase_S8"/>
    <property type="match status" value="1"/>
</dbReference>
<dbReference type="CDD" id="cd04842">
    <property type="entry name" value="Peptidases_S8_Kp43_protease"/>
    <property type="match status" value="1"/>
</dbReference>
<dbReference type="GO" id="GO:0006508">
    <property type="term" value="P:proteolysis"/>
    <property type="evidence" value="ECO:0007669"/>
    <property type="project" value="UniProtKB-KW"/>
</dbReference>
<dbReference type="PROSITE" id="PS00022">
    <property type="entry name" value="EGF_1"/>
    <property type="match status" value="1"/>
</dbReference>
<name>A0A3P3YJR1_PLABS</name>
<feature type="transmembrane region" description="Helical" evidence="9">
    <location>
        <begin position="1026"/>
        <end position="1049"/>
    </location>
</feature>
<gene>
    <name evidence="12" type="ORF">PLBR_LOCUS7656</name>
</gene>
<dbReference type="InterPro" id="IPR008979">
    <property type="entry name" value="Galactose-bd-like_sf"/>
</dbReference>
<protein>
    <recommendedName>
        <fullName evidence="6">subtilisin</fullName>
        <ecNumber evidence="6">3.4.21.62</ecNumber>
    </recommendedName>
</protein>
<dbReference type="Gene3D" id="3.50.30.30">
    <property type="match status" value="1"/>
</dbReference>
<evidence type="ECO:0000256" key="2">
    <source>
        <dbReference type="ARBA" id="ARBA00022670"/>
    </source>
</evidence>
<keyword evidence="4 8" id="KW-0720">Serine protease</keyword>
<proteinExistence type="inferred from homology"/>
<organism evidence="12 13">
    <name type="scientific">Plasmodiophora brassicae</name>
    <name type="common">Clubroot disease agent</name>
    <dbReference type="NCBI Taxonomy" id="37360"/>
    <lineage>
        <taxon>Eukaryota</taxon>
        <taxon>Sar</taxon>
        <taxon>Rhizaria</taxon>
        <taxon>Endomyxa</taxon>
        <taxon>Phytomyxea</taxon>
        <taxon>Plasmodiophorida</taxon>
        <taxon>Plasmodiophoridae</taxon>
        <taxon>Plasmodiophora</taxon>
    </lineage>
</organism>
<comment type="catalytic activity">
    <reaction evidence="5">
        <text>Hydrolysis of proteins with broad specificity for peptide bonds, and a preference for a large uncharged residue in P1. Hydrolyzes peptide amides.</text>
        <dbReference type="EC" id="3.4.21.62"/>
    </reaction>
</comment>
<dbReference type="InterPro" id="IPR051048">
    <property type="entry name" value="Peptidase_S8/S53_subtilisin"/>
</dbReference>
<dbReference type="PROSITE" id="PS00138">
    <property type="entry name" value="SUBTILASE_SER"/>
    <property type="match status" value="1"/>
</dbReference>
<evidence type="ECO:0000259" key="10">
    <source>
        <dbReference type="PROSITE" id="PS00022"/>
    </source>
</evidence>
<keyword evidence="2 8" id="KW-0645">Protease</keyword>
<dbReference type="Gene3D" id="2.60.120.380">
    <property type="match status" value="2"/>
</dbReference>
<dbReference type="SUPFAM" id="SSF52743">
    <property type="entry name" value="Subtilisin-like"/>
    <property type="match status" value="1"/>
</dbReference>
<dbReference type="PANTHER" id="PTHR43399">
    <property type="entry name" value="SUBTILISIN-RELATED"/>
    <property type="match status" value="1"/>
</dbReference>
<dbReference type="InterPro" id="IPR003137">
    <property type="entry name" value="PA_domain"/>
</dbReference>
<dbReference type="EMBL" id="OVEO01000014">
    <property type="protein sequence ID" value="SPR00441.1"/>
    <property type="molecule type" value="Genomic_DNA"/>
</dbReference>
<evidence type="ECO:0000313" key="12">
    <source>
        <dbReference type="EMBL" id="SPR00441.1"/>
    </source>
</evidence>
<keyword evidence="9" id="KW-0472">Membrane</keyword>
<evidence type="ECO:0000259" key="11">
    <source>
        <dbReference type="PROSITE" id="PS01186"/>
    </source>
</evidence>
<sequence length="1070" mass="114765">MEARQATWQVQFSADSASGTCDGHRRRGRMGRRARRRSLAAIVVLACAVRAGWLLPGLEHAHLRDWDVPRPSRSSRPPCRPNAPRVAVVVKMPADTEHMGRSVSHGGCSLGEYVAPNAFVVGQCPQWKALIVAMGLVDRGIAHAVICLPERRTIESEAATKSNETRFRTLNLYSKYITQSGAHRTVPMWDQGLTGSGQIVAVADTGLDHDLCYFHDPNHPTPIENVNLDHRKVVVYRVLPRGLPPSPDTRHGTHTAGSVAGEVLHIDQLVSSQMSRFNGMAKHARLAVYDLGPKSNIRIPGNLYKDLYEIIVADTDAKISSNSWGAPLEVDSDGIYDQYALATDKFVWDHQDFLILFGAGNWGLTASRPSSTIGTPAIAKNALTVGSATSYAESFRDAHVIPHAFLQVVEPLQRPGVTGLHSIIQATFGSDVLGLEPIPRPVCAADPFDACTPLVNTNDTRNALVLVGASSGGGCNAVVKALHVQQAAGAAILIVASHEGNEPITGIGLDVESVTIPVLGIDRDLGRNLQSVVELGPVKVLVPAYDASLKEKRNLGYVSDFSSRGPTFDGRIKPDILAPGEYIMSAKSDMNLNSFQCDPTQYSSMKGTSMATPIAAGNVAQIRQYFVDGYYPSGRANPADAIRSPSAALLKAMAINSGVTMTGWVVSLNAGPVNVDPPPSMLQGYGRMQLDRILPLAPAAFQLVISDNRSMVTGDHHHFCFRVRPSDRPFKASLVWTDPPPDLDADYLLINNLDLIVTSIPTGALWIGNFRDSIIADNSTRLHTFMDAMNNVEQVDVGPDQDGLFDVMVSGTHVVVGPQPYALVVTGTFDLEPLSSCRSTRTVCPDNCSQGQGFCTADGLCQCHAGFAGFDCSYASTSVKGRPGAIQTSRVDVGQWQFYHFDVVDQVAPGDDLAFGSQTTCVLVAVSTTGSAPNADPELFLSFGEMPSLTTAQWSNRSRTFPSTIVVQGTPTLHLGRYYIGVHGGCCQPASFQLTVSDSCGPMVTGLRQAGAELFKGTATLSVGQVVVIVMLVTAIVAAIAVIIVRLLIEQPNKYRQIQLAHPATTGLDG</sequence>
<evidence type="ECO:0000256" key="6">
    <source>
        <dbReference type="ARBA" id="ARBA00023619"/>
    </source>
</evidence>
<evidence type="ECO:0000256" key="5">
    <source>
        <dbReference type="ARBA" id="ARBA00023529"/>
    </source>
</evidence>
<feature type="active site" description="Charge relay system" evidence="7 8">
    <location>
        <position position="609"/>
    </location>
</feature>
<dbReference type="Proteomes" id="UP000290189">
    <property type="component" value="Unassembled WGS sequence"/>
</dbReference>
<dbReference type="InterPro" id="IPR000742">
    <property type="entry name" value="EGF"/>
</dbReference>
<dbReference type="AlphaFoldDB" id="A0A3P3YJR1"/>
<dbReference type="SUPFAM" id="SSF49785">
    <property type="entry name" value="Galactose-binding domain-like"/>
    <property type="match status" value="1"/>
</dbReference>
<evidence type="ECO:0000256" key="9">
    <source>
        <dbReference type="SAM" id="Phobius"/>
    </source>
</evidence>
<dbReference type="InterPro" id="IPR023828">
    <property type="entry name" value="Peptidase_S8_Ser-AS"/>
</dbReference>
<evidence type="ECO:0000256" key="3">
    <source>
        <dbReference type="ARBA" id="ARBA00022801"/>
    </source>
</evidence>
<dbReference type="InterPro" id="IPR015500">
    <property type="entry name" value="Peptidase_S8_subtilisin-rel"/>
</dbReference>
<feature type="active site" description="Charge relay system" evidence="7 8">
    <location>
        <position position="251"/>
    </location>
</feature>
<dbReference type="Pfam" id="PF02225">
    <property type="entry name" value="PA"/>
    <property type="match status" value="1"/>
</dbReference>
<feature type="active site" description="Charge relay system" evidence="7 8">
    <location>
        <position position="204"/>
    </location>
</feature>
<accession>A0A3P3YJR1</accession>
<evidence type="ECO:0000256" key="8">
    <source>
        <dbReference type="PROSITE-ProRule" id="PRU01240"/>
    </source>
</evidence>
<evidence type="ECO:0000313" key="13">
    <source>
        <dbReference type="Proteomes" id="UP000290189"/>
    </source>
</evidence>
<dbReference type="InterPro" id="IPR036852">
    <property type="entry name" value="Peptidase_S8/S53_dom_sf"/>
</dbReference>
<dbReference type="InterPro" id="IPR000209">
    <property type="entry name" value="Peptidase_S8/S53_dom"/>
</dbReference>
<dbReference type="InterPro" id="IPR034058">
    <property type="entry name" value="TagA/B/C/D_pept_dom"/>
</dbReference>
<evidence type="ECO:0000256" key="7">
    <source>
        <dbReference type="PIRSR" id="PIRSR615500-1"/>
    </source>
</evidence>